<dbReference type="EMBL" id="JBANRG010000025">
    <property type="protein sequence ID" value="KAK7453971.1"/>
    <property type="molecule type" value="Genomic_DNA"/>
</dbReference>
<name>A0ABR1JDG1_9AGAR</name>
<protein>
    <submittedName>
        <fullName evidence="1">Uncharacterized protein</fullName>
    </submittedName>
</protein>
<comment type="caution">
    <text evidence="1">The sequence shown here is derived from an EMBL/GenBank/DDBJ whole genome shotgun (WGS) entry which is preliminary data.</text>
</comment>
<proteinExistence type="predicted"/>
<accession>A0ABR1JDG1</accession>
<reference evidence="1 2" key="1">
    <citation type="submission" date="2024-01" db="EMBL/GenBank/DDBJ databases">
        <title>A draft genome for the cacao thread blight pathogen Marasmiellus scandens.</title>
        <authorList>
            <person name="Baruah I.K."/>
            <person name="Leung J."/>
            <person name="Bukari Y."/>
            <person name="Amoako-Attah I."/>
            <person name="Meinhardt L.W."/>
            <person name="Bailey B.A."/>
            <person name="Cohen S.P."/>
        </authorList>
    </citation>
    <scope>NUCLEOTIDE SEQUENCE [LARGE SCALE GENOMIC DNA]</scope>
    <source>
        <strain evidence="1 2">GH-19</strain>
    </source>
</reference>
<dbReference type="Proteomes" id="UP001498398">
    <property type="component" value="Unassembled WGS sequence"/>
</dbReference>
<evidence type="ECO:0000313" key="2">
    <source>
        <dbReference type="Proteomes" id="UP001498398"/>
    </source>
</evidence>
<sequence length="87" mass="9585">MHVDYATILGRGLQRFAHVPSNSFLALLAKDNVAVVNNGVQLSDYAWALYQDLLGEQAEIVGDVVALNKRQWTKKGVSEGVEDETCH</sequence>
<keyword evidence="2" id="KW-1185">Reference proteome</keyword>
<evidence type="ECO:0000313" key="1">
    <source>
        <dbReference type="EMBL" id="KAK7453971.1"/>
    </source>
</evidence>
<gene>
    <name evidence="1" type="ORF">VKT23_011483</name>
</gene>
<organism evidence="1 2">
    <name type="scientific">Marasmiellus scandens</name>
    <dbReference type="NCBI Taxonomy" id="2682957"/>
    <lineage>
        <taxon>Eukaryota</taxon>
        <taxon>Fungi</taxon>
        <taxon>Dikarya</taxon>
        <taxon>Basidiomycota</taxon>
        <taxon>Agaricomycotina</taxon>
        <taxon>Agaricomycetes</taxon>
        <taxon>Agaricomycetidae</taxon>
        <taxon>Agaricales</taxon>
        <taxon>Marasmiineae</taxon>
        <taxon>Omphalotaceae</taxon>
        <taxon>Marasmiellus</taxon>
    </lineage>
</organism>